<evidence type="ECO:0000259" key="2">
    <source>
        <dbReference type="Pfam" id="PF02347"/>
    </source>
</evidence>
<dbReference type="SUPFAM" id="SSF53383">
    <property type="entry name" value="PLP-dependent transferases"/>
    <property type="match status" value="1"/>
</dbReference>
<name>A0A6A3C045_HIBSY</name>
<dbReference type="AlphaFoldDB" id="A0A6A3C045"/>
<dbReference type="GO" id="GO:0030170">
    <property type="term" value="F:pyridoxal phosphate binding"/>
    <property type="evidence" value="ECO:0007669"/>
    <property type="project" value="TreeGrafter"/>
</dbReference>
<dbReference type="InterPro" id="IPR020581">
    <property type="entry name" value="GDC_P"/>
</dbReference>
<evidence type="ECO:0000256" key="1">
    <source>
        <dbReference type="ARBA" id="ARBA00023002"/>
    </source>
</evidence>
<dbReference type="PANTHER" id="PTHR11773:SF1">
    <property type="entry name" value="GLYCINE DEHYDROGENASE (DECARBOXYLATING), MITOCHONDRIAL"/>
    <property type="match status" value="1"/>
</dbReference>
<dbReference type="GO" id="GO:0005960">
    <property type="term" value="C:glycine cleavage complex"/>
    <property type="evidence" value="ECO:0007669"/>
    <property type="project" value="TreeGrafter"/>
</dbReference>
<comment type="caution">
    <text evidence="3">The sequence shown here is derived from an EMBL/GenBank/DDBJ whole genome shotgun (WGS) entry which is preliminary data.</text>
</comment>
<protein>
    <recommendedName>
        <fullName evidence="2">Glycine cleavage system P-protein N-terminal domain-containing protein</fullName>
    </recommendedName>
</protein>
<dbReference type="GO" id="GO:0005739">
    <property type="term" value="C:mitochondrion"/>
    <property type="evidence" value="ECO:0007669"/>
    <property type="project" value="TreeGrafter"/>
</dbReference>
<dbReference type="GO" id="GO:0004375">
    <property type="term" value="F:glycine dehydrogenase (decarboxylating) activity"/>
    <property type="evidence" value="ECO:0007669"/>
    <property type="project" value="InterPro"/>
</dbReference>
<evidence type="ECO:0000313" key="3">
    <source>
        <dbReference type="EMBL" id="KAE8721617.1"/>
    </source>
</evidence>
<keyword evidence="1" id="KW-0560">Oxidoreductase</keyword>
<sequence>MATDLLALTMLKSQGELGADIVVGSTQRFGVPMGYGGPHAVFLATSQEYKRLLPGQVIGVSVDSSRKPAFHMVMQTREQHILRDKAASNICTAQDNVDNTYSSFLAWCARDSHDCLRHLCREALLQLS</sequence>
<reference evidence="3" key="1">
    <citation type="submission" date="2019-09" db="EMBL/GenBank/DDBJ databases">
        <title>Draft genome information of white flower Hibiscus syriacus.</title>
        <authorList>
            <person name="Kim Y.-M."/>
        </authorList>
    </citation>
    <scope>NUCLEOTIDE SEQUENCE [LARGE SCALE GENOMIC DNA]</scope>
    <source>
        <strain evidence="3">YM2019G1</strain>
    </source>
</reference>
<keyword evidence="4" id="KW-1185">Reference proteome</keyword>
<accession>A0A6A3C045</accession>
<dbReference type="Pfam" id="PF02347">
    <property type="entry name" value="GDC-P"/>
    <property type="match status" value="1"/>
</dbReference>
<proteinExistence type="predicted"/>
<gene>
    <name evidence="3" type="ORF">F3Y22_tig00015461pilonHSYRG00010</name>
</gene>
<dbReference type="GO" id="GO:0016594">
    <property type="term" value="F:glycine binding"/>
    <property type="evidence" value="ECO:0007669"/>
    <property type="project" value="TreeGrafter"/>
</dbReference>
<dbReference type="InterPro" id="IPR015421">
    <property type="entry name" value="PyrdxlP-dep_Trfase_major"/>
</dbReference>
<dbReference type="InterPro" id="IPR015424">
    <property type="entry name" value="PyrdxlP-dep_Trfase"/>
</dbReference>
<feature type="domain" description="Glycine cleavage system P-protein N-terminal" evidence="2">
    <location>
        <begin position="1"/>
        <end position="103"/>
    </location>
</feature>
<dbReference type="GO" id="GO:0019464">
    <property type="term" value="P:glycine decarboxylation via glycine cleavage system"/>
    <property type="evidence" value="ECO:0007669"/>
    <property type="project" value="TreeGrafter"/>
</dbReference>
<dbReference type="Gene3D" id="3.40.640.10">
    <property type="entry name" value="Type I PLP-dependent aspartate aminotransferase-like (Major domain)"/>
    <property type="match status" value="1"/>
</dbReference>
<dbReference type="EMBL" id="VEPZ02000613">
    <property type="protein sequence ID" value="KAE8721617.1"/>
    <property type="molecule type" value="Genomic_DNA"/>
</dbReference>
<dbReference type="Proteomes" id="UP000436088">
    <property type="component" value="Unassembled WGS sequence"/>
</dbReference>
<dbReference type="InterPro" id="IPR049315">
    <property type="entry name" value="GDC-P_N"/>
</dbReference>
<evidence type="ECO:0000313" key="4">
    <source>
        <dbReference type="Proteomes" id="UP000436088"/>
    </source>
</evidence>
<dbReference type="PANTHER" id="PTHR11773">
    <property type="entry name" value="GLYCINE DEHYDROGENASE, DECARBOXYLATING"/>
    <property type="match status" value="1"/>
</dbReference>
<dbReference type="GO" id="GO:0048046">
    <property type="term" value="C:apoplast"/>
    <property type="evidence" value="ECO:0007669"/>
    <property type="project" value="TreeGrafter"/>
</dbReference>
<dbReference type="GO" id="GO:0009941">
    <property type="term" value="C:chloroplast envelope"/>
    <property type="evidence" value="ECO:0007669"/>
    <property type="project" value="TreeGrafter"/>
</dbReference>
<organism evidence="3 4">
    <name type="scientific">Hibiscus syriacus</name>
    <name type="common">Rose of Sharon</name>
    <dbReference type="NCBI Taxonomy" id="106335"/>
    <lineage>
        <taxon>Eukaryota</taxon>
        <taxon>Viridiplantae</taxon>
        <taxon>Streptophyta</taxon>
        <taxon>Embryophyta</taxon>
        <taxon>Tracheophyta</taxon>
        <taxon>Spermatophyta</taxon>
        <taxon>Magnoliopsida</taxon>
        <taxon>eudicotyledons</taxon>
        <taxon>Gunneridae</taxon>
        <taxon>Pentapetalae</taxon>
        <taxon>rosids</taxon>
        <taxon>malvids</taxon>
        <taxon>Malvales</taxon>
        <taxon>Malvaceae</taxon>
        <taxon>Malvoideae</taxon>
        <taxon>Hibiscus</taxon>
    </lineage>
</organism>